<feature type="compositionally biased region" description="Polar residues" evidence="1">
    <location>
        <begin position="50"/>
        <end position="60"/>
    </location>
</feature>
<feature type="compositionally biased region" description="Low complexity" evidence="1">
    <location>
        <begin position="61"/>
        <end position="83"/>
    </location>
</feature>
<gene>
    <name evidence="2" type="ORF">B0H17DRAFT_718443</name>
</gene>
<name>A0AAD7D9N3_MYCRO</name>
<dbReference type="EMBL" id="JARKIE010000097">
    <property type="protein sequence ID" value="KAJ7686299.1"/>
    <property type="molecule type" value="Genomic_DNA"/>
</dbReference>
<feature type="region of interest" description="Disordered" evidence="1">
    <location>
        <begin position="35"/>
        <end position="110"/>
    </location>
</feature>
<dbReference type="AlphaFoldDB" id="A0AAD7D9N3"/>
<keyword evidence="3" id="KW-1185">Reference proteome</keyword>
<accession>A0AAD7D9N3</accession>
<proteinExistence type="predicted"/>
<evidence type="ECO:0000313" key="3">
    <source>
        <dbReference type="Proteomes" id="UP001221757"/>
    </source>
</evidence>
<comment type="caution">
    <text evidence="2">The sequence shown here is derived from an EMBL/GenBank/DDBJ whole genome shotgun (WGS) entry which is preliminary data.</text>
</comment>
<evidence type="ECO:0000256" key="1">
    <source>
        <dbReference type="SAM" id="MobiDB-lite"/>
    </source>
</evidence>
<protein>
    <submittedName>
        <fullName evidence="2">Uncharacterized protein</fullName>
    </submittedName>
</protein>
<reference evidence="2" key="1">
    <citation type="submission" date="2023-03" db="EMBL/GenBank/DDBJ databases">
        <title>Massive genome expansion in bonnet fungi (Mycena s.s.) driven by repeated elements and novel gene families across ecological guilds.</title>
        <authorList>
            <consortium name="Lawrence Berkeley National Laboratory"/>
            <person name="Harder C.B."/>
            <person name="Miyauchi S."/>
            <person name="Viragh M."/>
            <person name="Kuo A."/>
            <person name="Thoen E."/>
            <person name="Andreopoulos B."/>
            <person name="Lu D."/>
            <person name="Skrede I."/>
            <person name="Drula E."/>
            <person name="Henrissat B."/>
            <person name="Morin E."/>
            <person name="Kohler A."/>
            <person name="Barry K."/>
            <person name="LaButti K."/>
            <person name="Morin E."/>
            <person name="Salamov A."/>
            <person name="Lipzen A."/>
            <person name="Mereny Z."/>
            <person name="Hegedus B."/>
            <person name="Baldrian P."/>
            <person name="Stursova M."/>
            <person name="Weitz H."/>
            <person name="Taylor A."/>
            <person name="Grigoriev I.V."/>
            <person name="Nagy L.G."/>
            <person name="Martin F."/>
            <person name="Kauserud H."/>
        </authorList>
    </citation>
    <scope>NUCLEOTIDE SEQUENCE</scope>
    <source>
        <strain evidence="2">CBHHK067</strain>
    </source>
</reference>
<evidence type="ECO:0000313" key="2">
    <source>
        <dbReference type="EMBL" id="KAJ7686299.1"/>
    </source>
</evidence>
<organism evidence="2 3">
    <name type="scientific">Mycena rosella</name>
    <name type="common">Pink bonnet</name>
    <name type="synonym">Agaricus rosellus</name>
    <dbReference type="NCBI Taxonomy" id="1033263"/>
    <lineage>
        <taxon>Eukaryota</taxon>
        <taxon>Fungi</taxon>
        <taxon>Dikarya</taxon>
        <taxon>Basidiomycota</taxon>
        <taxon>Agaricomycotina</taxon>
        <taxon>Agaricomycetes</taxon>
        <taxon>Agaricomycetidae</taxon>
        <taxon>Agaricales</taxon>
        <taxon>Marasmiineae</taxon>
        <taxon>Mycenaceae</taxon>
        <taxon>Mycena</taxon>
    </lineage>
</organism>
<sequence length="247" mass="27410">MSRVVDHCNVKLASKSRRSVSECQRKDATRLPVLVLPIPPLPPRSSVPSCASSAPLHQQPSSSRRVAAHRATSAARARNTADASRLRHDPRPRPVPRPTRAQAGRFAPRARELRPLRRPQQGVKRPGLWGTCAVPDRAIQSSRSRHVPVRRIRPRGIGLRVPAPEAYSIAPSPAPELRRRIREHGRLRPRSACATPNRGGRRMRPRSAHPVVRRIGHDCPRPGDVDRRCGLRGVARARRAGSKALHT</sequence>
<dbReference type="Proteomes" id="UP001221757">
    <property type="component" value="Unassembled WGS sequence"/>
</dbReference>